<dbReference type="Proteomes" id="UP000026962">
    <property type="component" value="Chromosome 4"/>
</dbReference>
<sequence length="138" mass="15938">MAKSEAADQGGEPTTGGGGGAEDHPENLPKVRYQLRPIYREMAINGNNYKVISVANWMRNHPGRTLEDFDRIRVACFERTARFWRNHRRTDRQEAIAYLPRRRRTGAFRPSSTRAARRRLRSIAFRPSWRKSGSIPPC</sequence>
<reference evidence="2" key="1">
    <citation type="submission" date="2015-04" db="UniProtKB">
        <authorList>
            <consortium name="EnsemblPlants"/>
        </authorList>
    </citation>
    <scope>IDENTIFICATION</scope>
</reference>
<evidence type="ECO:0000256" key="1">
    <source>
        <dbReference type="SAM" id="MobiDB-lite"/>
    </source>
</evidence>
<dbReference type="EnsemblPlants" id="OPUNC04G03880.1">
    <property type="protein sequence ID" value="OPUNC04G03880.1"/>
    <property type="gene ID" value="OPUNC04G03880"/>
</dbReference>
<evidence type="ECO:0000313" key="3">
    <source>
        <dbReference type="Proteomes" id="UP000026962"/>
    </source>
</evidence>
<name>A0A0E0KN71_ORYPU</name>
<proteinExistence type="predicted"/>
<dbReference type="HOGENOM" id="CLU_1858511_0_0_1"/>
<feature type="region of interest" description="Disordered" evidence="1">
    <location>
        <begin position="1"/>
        <end position="28"/>
    </location>
</feature>
<reference evidence="2" key="2">
    <citation type="submission" date="2018-05" db="EMBL/GenBank/DDBJ databases">
        <title>OpunRS2 (Oryza punctata Reference Sequence Version 2).</title>
        <authorList>
            <person name="Zhang J."/>
            <person name="Kudrna D."/>
            <person name="Lee S."/>
            <person name="Talag J."/>
            <person name="Welchert J."/>
            <person name="Wing R.A."/>
        </authorList>
    </citation>
    <scope>NUCLEOTIDE SEQUENCE [LARGE SCALE GENOMIC DNA]</scope>
</reference>
<organism evidence="2">
    <name type="scientific">Oryza punctata</name>
    <name type="common">Red rice</name>
    <dbReference type="NCBI Taxonomy" id="4537"/>
    <lineage>
        <taxon>Eukaryota</taxon>
        <taxon>Viridiplantae</taxon>
        <taxon>Streptophyta</taxon>
        <taxon>Embryophyta</taxon>
        <taxon>Tracheophyta</taxon>
        <taxon>Spermatophyta</taxon>
        <taxon>Magnoliopsida</taxon>
        <taxon>Liliopsida</taxon>
        <taxon>Poales</taxon>
        <taxon>Poaceae</taxon>
        <taxon>BOP clade</taxon>
        <taxon>Oryzoideae</taxon>
        <taxon>Oryzeae</taxon>
        <taxon>Oryzinae</taxon>
        <taxon>Oryza</taxon>
    </lineage>
</organism>
<evidence type="ECO:0000313" key="2">
    <source>
        <dbReference type="EnsemblPlants" id="OPUNC04G03880.1"/>
    </source>
</evidence>
<protein>
    <submittedName>
        <fullName evidence="2">Uncharacterized protein</fullName>
    </submittedName>
</protein>
<keyword evidence="3" id="KW-1185">Reference proteome</keyword>
<accession>A0A0E0KN71</accession>
<dbReference type="AlphaFoldDB" id="A0A0E0KN71"/>
<dbReference type="Gramene" id="OPUNC04G03880.1">
    <property type="protein sequence ID" value="OPUNC04G03880.1"/>
    <property type="gene ID" value="OPUNC04G03880"/>
</dbReference>